<dbReference type="EMBL" id="CM045766">
    <property type="protein sequence ID" value="KAI8003815.1"/>
    <property type="molecule type" value="Genomic_DNA"/>
</dbReference>
<gene>
    <name evidence="1" type="ORF">LOK49_LG08G02338</name>
</gene>
<comment type="caution">
    <text evidence="1">The sequence shown here is derived from an EMBL/GenBank/DDBJ whole genome shotgun (WGS) entry which is preliminary data.</text>
</comment>
<dbReference type="Proteomes" id="UP001060215">
    <property type="component" value="Chromosome 9"/>
</dbReference>
<sequence>MARVTIALSVLVLLMATLIISVGSLGSLWDNHRYKEGDRIPLLASTVYPSNNKCAAIPYFELPFCPPGSPITNRRKTLEEVLEGDCFTNTLYQLNFKVEKIEETLCEKNLTKEEVAKFRHAVRNNFEYKMYHNNIQILSQVGSGGEYSTLRYYLTTHIDFHAYYFRDRVEDIYIISELHSGVDISDDAAVKVNFTYSVFWNKFNFQSADSIFSNETLSDFVWPAKKQGQGDWPVLTFTIVIWAVVLFNVTMQYLSNYHNRVCILFGLAYRGALYPCNYDELSKRILLIYSITSVVSGYVATSFHTGYTTIGWDECLHQTWLLYLIPVFLTILVFNILALGILGTSDLAQLGTMVIVLFIFGTMAFLGLGAMIGYALRPGRHSTCGTSRIPSLVSQLSWYLKTPAQMFLGGLLPFMLIFRDMDILYASLWKHKVCGAFNTMLTDFIILICATIIVGIVFTMIQLSKRDQQWWWRSVFRGGSTAIFVYAYGIYFYVKANMYLDERMLILFLGYNACICYAPISNRKKSLEKGLEGDCFTNTLYHISFKIEKERATLCEKELTIEEIVKFRYAIHNKFEFQMYCNNIDMRGAVGKVEAAFRNFSSPRFYLVKHVNFYAYYIGDRVIGMYFRSNLDSAIDITEDAAVRVKFTYSVFWNRFKHQSADSIFWNETLSNYVCATEKQGQVFHFVIPSLYFGHCHLGCIACWSNCAIP</sequence>
<keyword evidence="1" id="KW-0472">Membrane</keyword>
<keyword evidence="2" id="KW-1185">Reference proteome</keyword>
<accession>A0ACC0GSK6</accession>
<organism evidence="1 2">
    <name type="scientific">Camellia lanceoleosa</name>
    <dbReference type="NCBI Taxonomy" id="1840588"/>
    <lineage>
        <taxon>Eukaryota</taxon>
        <taxon>Viridiplantae</taxon>
        <taxon>Streptophyta</taxon>
        <taxon>Embryophyta</taxon>
        <taxon>Tracheophyta</taxon>
        <taxon>Spermatophyta</taxon>
        <taxon>Magnoliopsida</taxon>
        <taxon>eudicotyledons</taxon>
        <taxon>Gunneridae</taxon>
        <taxon>Pentapetalae</taxon>
        <taxon>asterids</taxon>
        <taxon>Ericales</taxon>
        <taxon>Theaceae</taxon>
        <taxon>Camellia</taxon>
    </lineage>
</organism>
<evidence type="ECO:0000313" key="1">
    <source>
        <dbReference type="EMBL" id="KAI8003815.1"/>
    </source>
</evidence>
<protein>
    <submittedName>
        <fullName evidence="1">Transmembrane 9 superfamily member 5</fullName>
    </submittedName>
</protein>
<keyword evidence="1" id="KW-0812">Transmembrane</keyword>
<proteinExistence type="predicted"/>
<name>A0ACC0GSK6_9ERIC</name>
<evidence type="ECO:0000313" key="2">
    <source>
        <dbReference type="Proteomes" id="UP001060215"/>
    </source>
</evidence>
<reference evidence="1 2" key="1">
    <citation type="journal article" date="2022" name="Plant J.">
        <title>Chromosome-level genome of Camellia lanceoleosa provides a valuable resource for understanding genome evolution and self-incompatibility.</title>
        <authorList>
            <person name="Gong W."/>
            <person name="Xiao S."/>
            <person name="Wang L."/>
            <person name="Liao Z."/>
            <person name="Chang Y."/>
            <person name="Mo W."/>
            <person name="Hu G."/>
            <person name="Li W."/>
            <person name="Zhao G."/>
            <person name="Zhu H."/>
            <person name="Hu X."/>
            <person name="Ji K."/>
            <person name="Xiang X."/>
            <person name="Song Q."/>
            <person name="Yuan D."/>
            <person name="Jin S."/>
            <person name="Zhang L."/>
        </authorList>
    </citation>
    <scope>NUCLEOTIDE SEQUENCE [LARGE SCALE GENOMIC DNA]</scope>
    <source>
        <strain evidence="1">SQ_2022a</strain>
    </source>
</reference>